<reference evidence="1 2" key="1">
    <citation type="journal article" date="2018" name="Sci. Rep.">
        <title>Genomic signatures of local adaptation to the degree of environmental predictability in rotifers.</title>
        <authorList>
            <person name="Franch-Gras L."/>
            <person name="Hahn C."/>
            <person name="Garcia-Roger E.M."/>
            <person name="Carmona M.J."/>
            <person name="Serra M."/>
            <person name="Gomez A."/>
        </authorList>
    </citation>
    <scope>NUCLEOTIDE SEQUENCE [LARGE SCALE GENOMIC DNA]</scope>
    <source>
        <strain evidence="1">HYR1</strain>
    </source>
</reference>
<proteinExistence type="predicted"/>
<organism evidence="1 2">
    <name type="scientific">Brachionus plicatilis</name>
    <name type="common">Marine rotifer</name>
    <name type="synonym">Brachionus muelleri</name>
    <dbReference type="NCBI Taxonomy" id="10195"/>
    <lineage>
        <taxon>Eukaryota</taxon>
        <taxon>Metazoa</taxon>
        <taxon>Spiralia</taxon>
        <taxon>Gnathifera</taxon>
        <taxon>Rotifera</taxon>
        <taxon>Eurotatoria</taxon>
        <taxon>Monogononta</taxon>
        <taxon>Pseudotrocha</taxon>
        <taxon>Ploima</taxon>
        <taxon>Brachionidae</taxon>
        <taxon>Brachionus</taxon>
    </lineage>
</organism>
<gene>
    <name evidence="1" type="ORF">BpHYR1_049781</name>
</gene>
<comment type="caution">
    <text evidence="1">The sequence shown here is derived from an EMBL/GenBank/DDBJ whole genome shotgun (WGS) entry which is preliminary data.</text>
</comment>
<accession>A0A3M7PKG5</accession>
<dbReference type="AlphaFoldDB" id="A0A3M7PKG5"/>
<evidence type="ECO:0000313" key="2">
    <source>
        <dbReference type="Proteomes" id="UP000276133"/>
    </source>
</evidence>
<evidence type="ECO:0000313" key="1">
    <source>
        <dbReference type="EMBL" id="RMZ99167.1"/>
    </source>
</evidence>
<dbReference type="EMBL" id="REGN01010383">
    <property type="protein sequence ID" value="RMZ99167.1"/>
    <property type="molecule type" value="Genomic_DNA"/>
</dbReference>
<sequence>MKNNLVVFKTYRMVFRIVLACVLPTAFDLSCTVSSLSTLCIVSIEVLIGKYLIVLKYDLVRLSSTI</sequence>
<protein>
    <submittedName>
        <fullName evidence="1">Uncharacterized protein</fullName>
    </submittedName>
</protein>
<name>A0A3M7PKG5_BRAPC</name>
<keyword evidence="2" id="KW-1185">Reference proteome</keyword>
<dbReference type="Proteomes" id="UP000276133">
    <property type="component" value="Unassembled WGS sequence"/>
</dbReference>